<reference evidence="1" key="1">
    <citation type="journal article" date="2014" name="Front. Microbiol.">
        <title>High frequency of phylogenetically diverse reductive dehalogenase-homologous genes in deep subseafloor sedimentary metagenomes.</title>
        <authorList>
            <person name="Kawai M."/>
            <person name="Futagami T."/>
            <person name="Toyoda A."/>
            <person name="Takaki Y."/>
            <person name="Nishi S."/>
            <person name="Hori S."/>
            <person name="Arai W."/>
            <person name="Tsubouchi T."/>
            <person name="Morono Y."/>
            <person name="Uchiyama I."/>
            <person name="Ito T."/>
            <person name="Fujiyama A."/>
            <person name="Inagaki F."/>
            <person name="Takami H."/>
        </authorList>
    </citation>
    <scope>NUCLEOTIDE SEQUENCE</scope>
    <source>
        <strain evidence="1">Expedition CK06-06</strain>
    </source>
</reference>
<comment type="caution">
    <text evidence="1">The sequence shown here is derived from an EMBL/GenBank/DDBJ whole genome shotgun (WGS) entry which is preliminary data.</text>
</comment>
<dbReference type="Gene3D" id="3.30.1780.10">
    <property type="entry name" value="ornithine cyclodeaminase, domain 1"/>
    <property type="match status" value="1"/>
</dbReference>
<feature type="non-terminal residue" evidence="1">
    <location>
        <position position="52"/>
    </location>
</feature>
<name>X0TXB7_9ZZZZ</name>
<dbReference type="EMBL" id="BARS01010847">
    <property type="protein sequence ID" value="GAF97909.1"/>
    <property type="molecule type" value="Genomic_DNA"/>
</dbReference>
<sequence>MSSAIRILSADDVRKCYTMPQAIEAMKVAFSKLSSGEANVPFRTNLPVTEQT</sequence>
<protein>
    <recommendedName>
        <fullName evidence="2">Ornithine cyclodeaminase</fullName>
    </recommendedName>
</protein>
<gene>
    <name evidence="1" type="ORF">S01H1_19952</name>
</gene>
<evidence type="ECO:0008006" key="2">
    <source>
        <dbReference type="Google" id="ProtNLM"/>
    </source>
</evidence>
<accession>X0TXB7</accession>
<dbReference type="AlphaFoldDB" id="X0TXB7"/>
<evidence type="ECO:0000313" key="1">
    <source>
        <dbReference type="EMBL" id="GAF97909.1"/>
    </source>
</evidence>
<proteinExistence type="predicted"/>
<organism evidence="1">
    <name type="scientific">marine sediment metagenome</name>
    <dbReference type="NCBI Taxonomy" id="412755"/>
    <lineage>
        <taxon>unclassified sequences</taxon>
        <taxon>metagenomes</taxon>
        <taxon>ecological metagenomes</taxon>
    </lineage>
</organism>
<dbReference type="InterPro" id="IPR023401">
    <property type="entry name" value="ODC_N"/>
</dbReference>